<evidence type="ECO:0000259" key="2">
    <source>
        <dbReference type="PROSITE" id="PS50110"/>
    </source>
</evidence>
<gene>
    <name evidence="3" type="ORF">PYTT13_18915</name>
</gene>
<dbReference type="RefSeq" id="WP_099650318.1">
    <property type="nucleotide sequence ID" value="NZ_CP024423.1"/>
</dbReference>
<dbReference type="Gene3D" id="3.40.50.2300">
    <property type="match status" value="1"/>
</dbReference>
<keyword evidence="1" id="KW-0597">Phosphoprotein</keyword>
<dbReference type="InterPro" id="IPR001789">
    <property type="entry name" value="Sig_transdc_resp-reg_receiver"/>
</dbReference>
<dbReference type="AlphaFoldDB" id="A0A2D2C653"/>
<dbReference type="Proteomes" id="UP000229314">
    <property type="component" value="Plasmid pTT13-1"/>
</dbReference>
<feature type="modified residue" description="4-aspartylphosphate" evidence="1">
    <location>
        <position position="61"/>
    </location>
</feature>
<dbReference type="GeneID" id="78899723"/>
<organism evidence="3 4">
    <name type="scientific">Paracoccus yeei</name>
    <dbReference type="NCBI Taxonomy" id="147645"/>
    <lineage>
        <taxon>Bacteria</taxon>
        <taxon>Pseudomonadati</taxon>
        <taxon>Pseudomonadota</taxon>
        <taxon>Alphaproteobacteria</taxon>
        <taxon>Rhodobacterales</taxon>
        <taxon>Paracoccaceae</taxon>
        <taxon>Paracoccus</taxon>
    </lineage>
</organism>
<feature type="domain" description="Response regulatory" evidence="2">
    <location>
        <begin position="10"/>
        <end position="121"/>
    </location>
</feature>
<name>A0A2D2C653_9RHOB</name>
<dbReference type="PROSITE" id="PS50110">
    <property type="entry name" value="RESPONSE_REGULATORY"/>
    <property type="match status" value="1"/>
</dbReference>
<evidence type="ECO:0000313" key="4">
    <source>
        <dbReference type="Proteomes" id="UP000229314"/>
    </source>
</evidence>
<dbReference type="EMBL" id="CP024423">
    <property type="protein sequence ID" value="ATQ57919.1"/>
    <property type="molecule type" value="Genomic_DNA"/>
</dbReference>
<dbReference type="InterPro" id="IPR011006">
    <property type="entry name" value="CheY-like_superfamily"/>
</dbReference>
<sequence length="122" mass="13165">MTDALLRERHILVVEDDFLLASELCRALEQAGATIVGPVPDLPAALDLIASAPVVQGAILDVNLRGQMVFPAADMLIERNLPFLFATGYDQAVIPPRFCHVLRLEKPIAPAEAVRALTGILL</sequence>
<protein>
    <submittedName>
        <fullName evidence="3">Response regulator</fullName>
    </submittedName>
</protein>
<dbReference type="SUPFAM" id="SSF52172">
    <property type="entry name" value="CheY-like"/>
    <property type="match status" value="1"/>
</dbReference>
<dbReference type="SMART" id="SM00448">
    <property type="entry name" value="REC"/>
    <property type="match status" value="1"/>
</dbReference>
<evidence type="ECO:0000256" key="1">
    <source>
        <dbReference type="PROSITE-ProRule" id="PRU00169"/>
    </source>
</evidence>
<accession>A0A2D2C653</accession>
<keyword evidence="3" id="KW-0614">Plasmid</keyword>
<proteinExistence type="predicted"/>
<geneLocation type="plasmid" evidence="4">
    <name>ptt13-1</name>
</geneLocation>
<reference evidence="3 4" key="1">
    <citation type="submission" date="2017-10" db="EMBL/GenBank/DDBJ databases">
        <title>Complete genome sequence of Paracoccus yeei TT13 isolated from human skin.</title>
        <authorList>
            <person name="Lee K."/>
            <person name="Lim J.Y."/>
            <person name="Hwang I."/>
        </authorList>
    </citation>
    <scope>NUCLEOTIDE SEQUENCE [LARGE SCALE GENOMIC DNA]</scope>
    <source>
        <strain evidence="3 4">TT13</strain>
        <plasmid evidence="4">Plasmid ptt13-1</plasmid>
    </source>
</reference>
<dbReference type="GO" id="GO:0000160">
    <property type="term" value="P:phosphorelay signal transduction system"/>
    <property type="evidence" value="ECO:0007669"/>
    <property type="project" value="InterPro"/>
</dbReference>
<evidence type="ECO:0000313" key="3">
    <source>
        <dbReference type="EMBL" id="ATQ57919.1"/>
    </source>
</evidence>